<keyword evidence="4" id="KW-1185">Reference proteome</keyword>
<dbReference type="AlphaFoldDB" id="A0A0C3GD93"/>
<dbReference type="SMART" id="SM00028">
    <property type="entry name" value="TPR"/>
    <property type="match status" value="7"/>
</dbReference>
<feature type="region of interest" description="Disordered" evidence="2">
    <location>
        <begin position="1"/>
        <end position="65"/>
    </location>
</feature>
<dbReference type="GO" id="GO:0000127">
    <property type="term" value="C:transcription factor TFIIIC complex"/>
    <property type="evidence" value="ECO:0007669"/>
    <property type="project" value="TreeGrafter"/>
</dbReference>
<dbReference type="Pfam" id="PF13174">
    <property type="entry name" value="TPR_6"/>
    <property type="match status" value="1"/>
</dbReference>
<dbReference type="Pfam" id="PF13432">
    <property type="entry name" value="TPR_16"/>
    <property type="match status" value="1"/>
</dbReference>
<feature type="region of interest" description="Disordered" evidence="2">
    <location>
        <begin position="841"/>
        <end position="879"/>
    </location>
</feature>
<keyword evidence="1" id="KW-0802">TPR repeat</keyword>
<gene>
    <name evidence="3" type="ORF">PILCRDRAFT_812481</name>
</gene>
<dbReference type="SUPFAM" id="SSF48452">
    <property type="entry name" value="TPR-like"/>
    <property type="match status" value="2"/>
</dbReference>
<dbReference type="STRING" id="765440.A0A0C3GD93"/>
<dbReference type="PANTHER" id="PTHR23082:SF0">
    <property type="entry name" value="GENERAL TRANSCRIPTION FACTOR 3C POLYPEPTIDE 3"/>
    <property type="match status" value="1"/>
</dbReference>
<dbReference type="EMBL" id="KN832974">
    <property type="protein sequence ID" value="KIM89674.1"/>
    <property type="molecule type" value="Genomic_DNA"/>
</dbReference>
<feature type="compositionally biased region" description="Acidic residues" evidence="2">
    <location>
        <begin position="849"/>
        <end position="862"/>
    </location>
</feature>
<reference evidence="3 4" key="1">
    <citation type="submission" date="2014-04" db="EMBL/GenBank/DDBJ databases">
        <authorList>
            <consortium name="DOE Joint Genome Institute"/>
            <person name="Kuo A."/>
            <person name="Tarkka M."/>
            <person name="Buscot F."/>
            <person name="Kohler A."/>
            <person name="Nagy L.G."/>
            <person name="Floudas D."/>
            <person name="Copeland A."/>
            <person name="Barry K.W."/>
            <person name="Cichocki N."/>
            <person name="Veneault-Fourrey C."/>
            <person name="LaButti K."/>
            <person name="Lindquist E.A."/>
            <person name="Lipzen A."/>
            <person name="Lundell T."/>
            <person name="Morin E."/>
            <person name="Murat C."/>
            <person name="Sun H."/>
            <person name="Tunlid A."/>
            <person name="Henrissat B."/>
            <person name="Grigoriev I.V."/>
            <person name="Hibbett D.S."/>
            <person name="Martin F."/>
            <person name="Nordberg H.P."/>
            <person name="Cantor M.N."/>
            <person name="Hua S.X."/>
        </authorList>
    </citation>
    <scope>NUCLEOTIDE SEQUENCE [LARGE SCALE GENOMIC DNA]</scope>
    <source>
        <strain evidence="3 4">F 1598</strain>
    </source>
</reference>
<dbReference type="PANTHER" id="PTHR23082">
    <property type="entry name" value="TRANSCRIPTION INITIATION FACTOR IIIC TFIIIC , POLYPEPTIDE 3-RELATED"/>
    <property type="match status" value="1"/>
</dbReference>
<dbReference type="InterPro" id="IPR011990">
    <property type="entry name" value="TPR-like_helical_dom_sf"/>
</dbReference>
<evidence type="ECO:0000313" key="3">
    <source>
        <dbReference type="EMBL" id="KIM89674.1"/>
    </source>
</evidence>
<feature type="compositionally biased region" description="Acidic residues" evidence="2">
    <location>
        <begin position="29"/>
        <end position="39"/>
    </location>
</feature>
<evidence type="ECO:0000313" key="4">
    <source>
        <dbReference type="Proteomes" id="UP000054166"/>
    </source>
</evidence>
<dbReference type="InParanoid" id="A0A0C3GD93"/>
<feature type="compositionally biased region" description="Basic residues" evidence="2">
    <location>
        <begin position="565"/>
        <end position="575"/>
    </location>
</feature>
<sequence>MNNPMEDEPFYNDDDDAVGEDEYTRSEDSDSESESESEIEGIQQISDPNDLGDNTPEGTEIEIEGDFDRLIANIRVSDGASGSNMMTRDWDFNIEENEAEFRDELRAASGIGRKRRKTGRQSGPVLSQQVKALVGEGNQAYVDADIPSAIRIMQEVIRIEPRAASAWAVLAQCYSDLNEPKKELQLRIMAAHLRHDAEEWERLARSSKDMGYNQQALYCYRKLYSLDPNNVDALWDRASLAKEMGDLRTARHSYLAILKRFPHDLTVLSELRPLLIELSDLQTCATLFQFAFEHYSSVFPIPFSASDPTSISSPFAQMEVLCLTDLYNTLGQYEHAIHAIKRGCRWLQGRAAEKFWDVCEDDREFDLTEGTEASAGEAGLGAGTHREREGDVRPGLYPLDVNARHRLAIARIKMGDIEEGKMHANIVLSQDLLDYSPLFVEISDAYFDREMYAEASPLYELLGEDAATSNFGILLNAAACRRMLGNMREAVDLYKTVIDADPTHNEAKMKLAELYEIMDEPRKALDLVYQVIDSRGRNKNQREQGDTSQAGGVAHTSLFEETPRSKGRTPSRKMQKLTPAQLRELEEQKEKDVLRGYKRVEELWPKMLDKTHTEPDRSREEAEREWIFEAEKLVEMFRETRMLFLSTRNNPFRGMLPRKPAVKRDDQADEDRMASRLELMEQVNNARKSKDKEDKPTKVDIFRGVSFDNWLKLFMQYSFQLTKRGQYEVADEVLRHISFSNAYQSLGTQDTIRYALIACAISTGRYLVVVEQCRKLITTHQFNNEPIRILLASLASGLRPTDSFIVSTLQKHMLRELKINDTAVKNPETLRWVPTNRRYAVTGPKAGGDGEDPPDDDDEALQDEGSATSGEKPNVPCMPTKHNPITVTVYGQMCASAKSYQSAIFYLLHAYDYSPEDPLICLSLAIASIGRAMQRQSDNRHHLITQGMAFLSRYRALRKSSPKGIDEIEFNFGRAFQQLGLYSHAAQHYERVFELAEGKPSDDPGLAREAAYNLGQIYVMTGAIPLAQAIYRKWLSF</sequence>
<protein>
    <recommendedName>
        <fullName evidence="5">TPR-like protein</fullName>
    </recommendedName>
</protein>
<dbReference type="HOGENOM" id="CLU_002391_0_1_1"/>
<evidence type="ECO:0000256" key="1">
    <source>
        <dbReference type="PROSITE-ProRule" id="PRU00339"/>
    </source>
</evidence>
<proteinExistence type="predicted"/>
<evidence type="ECO:0008006" key="5">
    <source>
        <dbReference type="Google" id="ProtNLM"/>
    </source>
</evidence>
<dbReference type="InterPro" id="IPR039340">
    <property type="entry name" value="Tfc4/TFIIIC-102/Sfc4"/>
</dbReference>
<reference evidence="4" key="2">
    <citation type="submission" date="2015-01" db="EMBL/GenBank/DDBJ databases">
        <title>Evolutionary Origins and Diversification of the Mycorrhizal Mutualists.</title>
        <authorList>
            <consortium name="DOE Joint Genome Institute"/>
            <consortium name="Mycorrhizal Genomics Consortium"/>
            <person name="Kohler A."/>
            <person name="Kuo A."/>
            <person name="Nagy L.G."/>
            <person name="Floudas D."/>
            <person name="Copeland A."/>
            <person name="Barry K.W."/>
            <person name="Cichocki N."/>
            <person name="Veneault-Fourrey C."/>
            <person name="LaButti K."/>
            <person name="Lindquist E.A."/>
            <person name="Lipzen A."/>
            <person name="Lundell T."/>
            <person name="Morin E."/>
            <person name="Murat C."/>
            <person name="Riley R."/>
            <person name="Ohm R."/>
            <person name="Sun H."/>
            <person name="Tunlid A."/>
            <person name="Henrissat B."/>
            <person name="Grigoriev I.V."/>
            <person name="Hibbett D.S."/>
            <person name="Martin F."/>
        </authorList>
    </citation>
    <scope>NUCLEOTIDE SEQUENCE [LARGE SCALE GENOMIC DNA]</scope>
    <source>
        <strain evidence="4">F 1598</strain>
    </source>
</reference>
<dbReference type="InterPro" id="IPR019734">
    <property type="entry name" value="TPR_rpt"/>
</dbReference>
<feature type="compositionally biased region" description="Basic and acidic residues" evidence="2">
    <location>
        <begin position="536"/>
        <end position="545"/>
    </location>
</feature>
<organism evidence="3 4">
    <name type="scientific">Piloderma croceum (strain F 1598)</name>
    <dbReference type="NCBI Taxonomy" id="765440"/>
    <lineage>
        <taxon>Eukaryota</taxon>
        <taxon>Fungi</taxon>
        <taxon>Dikarya</taxon>
        <taxon>Basidiomycota</taxon>
        <taxon>Agaricomycotina</taxon>
        <taxon>Agaricomycetes</taxon>
        <taxon>Agaricomycetidae</taxon>
        <taxon>Atheliales</taxon>
        <taxon>Atheliaceae</taxon>
        <taxon>Piloderma</taxon>
    </lineage>
</organism>
<dbReference type="GO" id="GO:0006383">
    <property type="term" value="P:transcription by RNA polymerase III"/>
    <property type="evidence" value="ECO:0007669"/>
    <property type="project" value="InterPro"/>
</dbReference>
<dbReference type="Proteomes" id="UP000054166">
    <property type="component" value="Unassembled WGS sequence"/>
</dbReference>
<dbReference type="OrthoDB" id="9991317at2759"/>
<dbReference type="Gene3D" id="1.25.40.10">
    <property type="entry name" value="Tetratricopeptide repeat domain"/>
    <property type="match status" value="3"/>
</dbReference>
<feature type="compositionally biased region" description="Acidic residues" evidence="2">
    <location>
        <begin position="1"/>
        <end position="21"/>
    </location>
</feature>
<feature type="region of interest" description="Disordered" evidence="2">
    <location>
        <begin position="536"/>
        <end position="579"/>
    </location>
</feature>
<name>A0A0C3GD93_PILCF</name>
<accession>A0A0C3GD93</accession>
<dbReference type="PROSITE" id="PS50005">
    <property type="entry name" value="TPR"/>
    <property type="match status" value="1"/>
</dbReference>
<evidence type="ECO:0000256" key="2">
    <source>
        <dbReference type="SAM" id="MobiDB-lite"/>
    </source>
</evidence>
<dbReference type="FunCoup" id="A0A0C3GD93">
    <property type="interactions" value="698"/>
</dbReference>
<feature type="repeat" description="TPR" evidence="1">
    <location>
        <begin position="197"/>
        <end position="230"/>
    </location>
</feature>